<name>A0A7W6EQY2_9BACT</name>
<evidence type="ECO:0000313" key="2">
    <source>
        <dbReference type="Proteomes" id="UP000541352"/>
    </source>
</evidence>
<proteinExistence type="predicted"/>
<dbReference type="RefSeq" id="WP_183974759.1">
    <property type="nucleotide sequence ID" value="NZ_JACIBY010000005.1"/>
</dbReference>
<dbReference type="EMBL" id="JACIBY010000005">
    <property type="protein sequence ID" value="MBB3838937.1"/>
    <property type="molecule type" value="Genomic_DNA"/>
</dbReference>
<accession>A0A7W6EQY2</accession>
<comment type="caution">
    <text evidence="1">The sequence shown here is derived from an EMBL/GenBank/DDBJ whole genome shotgun (WGS) entry which is preliminary data.</text>
</comment>
<sequence length="160" mass="18721">MSNSSIFVALLSISVGWAQSKKEVKKYDIVSTTETIVEVVDGKEVTRNDSYKKFDKDGNVIEEVKYDNYGKVEERIVRIFDKFDNKTQEITFDATNHQLKREVYKYNELGEKVEESEFNSKNQLVSRAVFVTDRRGLKSEKKTYDSKGKLIQTKKYRYDD</sequence>
<gene>
    <name evidence="1" type="ORF">FHS57_002943</name>
</gene>
<dbReference type="Proteomes" id="UP000541352">
    <property type="component" value="Unassembled WGS sequence"/>
</dbReference>
<keyword evidence="2" id="KW-1185">Reference proteome</keyword>
<reference evidence="1 2" key="1">
    <citation type="submission" date="2020-08" db="EMBL/GenBank/DDBJ databases">
        <title>Genomic Encyclopedia of Type Strains, Phase IV (KMG-IV): sequencing the most valuable type-strain genomes for metagenomic binning, comparative biology and taxonomic classification.</title>
        <authorList>
            <person name="Goeker M."/>
        </authorList>
    </citation>
    <scope>NUCLEOTIDE SEQUENCE [LARGE SCALE GENOMIC DNA]</scope>
    <source>
        <strain evidence="1 2">DSM 17976</strain>
    </source>
</reference>
<dbReference type="Gene3D" id="3.90.930.1">
    <property type="match status" value="1"/>
</dbReference>
<protein>
    <submittedName>
        <fullName evidence="1">Uncharacterized protein YkuJ</fullName>
    </submittedName>
</protein>
<dbReference type="AlphaFoldDB" id="A0A7W6EQY2"/>
<organism evidence="1 2">
    <name type="scientific">Runella defluvii</name>
    <dbReference type="NCBI Taxonomy" id="370973"/>
    <lineage>
        <taxon>Bacteria</taxon>
        <taxon>Pseudomonadati</taxon>
        <taxon>Bacteroidota</taxon>
        <taxon>Cytophagia</taxon>
        <taxon>Cytophagales</taxon>
        <taxon>Spirosomataceae</taxon>
        <taxon>Runella</taxon>
    </lineage>
</organism>
<evidence type="ECO:0000313" key="1">
    <source>
        <dbReference type="EMBL" id="MBB3838937.1"/>
    </source>
</evidence>